<dbReference type="RefSeq" id="WP_077832935.1">
    <property type="nucleotide sequence ID" value="NZ_CP096983.1"/>
</dbReference>
<dbReference type="Proteomes" id="UP000190951">
    <property type="component" value="Chromosome"/>
</dbReference>
<evidence type="ECO:0000256" key="1">
    <source>
        <dbReference type="ARBA" id="ARBA00023125"/>
    </source>
</evidence>
<dbReference type="InterPro" id="IPR050624">
    <property type="entry name" value="HTH-type_Tx_Regulator"/>
</dbReference>
<dbReference type="InterPro" id="IPR009057">
    <property type="entry name" value="Homeodomain-like_sf"/>
</dbReference>
<gene>
    <name evidence="2" type="ORF">CROST_043020</name>
</gene>
<dbReference type="SUPFAM" id="SSF46689">
    <property type="entry name" value="Homeodomain-like"/>
    <property type="match status" value="1"/>
</dbReference>
<dbReference type="AlphaFoldDB" id="A0A1S8MDA6"/>
<name>A0A1S8MDA6_9CLOT</name>
<dbReference type="PROSITE" id="PS50977">
    <property type="entry name" value="HTH_TETR_2"/>
    <property type="match status" value="1"/>
</dbReference>
<dbReference type="InterPro" id="IPR023772">
    <property type="entry name" value="DNA-bd_HTH_TetR-type_CS"/>
</dbReference>
<dbReference type="PROSITE" id="PS01081">
    <property type="entry name" value="HTH_TETR_1"/>
    <property type="match status" value="1"/>
</dbReference>
<evidence type="ECO:0000313" key="3">
    <source>
        <dbReference type="Proteomes" id="UP000190951"/>
    </source>
</evidence>
<dbReference type="Gene3D" id="1.10.357.10">
    <property type="entry name" value="Tetracycline Repressor, domain 2"/>
    <property type="match status" value="1"/>
</dbReference>
<dbReference type="STRING" id="84029.CROST_08420"/>
<sequence>MPRIIEDIKEKLILEGRRTLMEKSYKELSIRNVAKNCGIAIGTFYNYFKTKEEFVGEICKDDWRDALSSLEKLKDSEEPIKEKLRKVYLAMDGFVDKYLSIFYEILAIEGYKSKSASDIKDVYIKVEEIISIEKSRGNIKSKLNSEKLTHFILSNLIYLSKNKYITYDELYDHMNI</sequence>
<protein>
    <submittedName>
        <fullName evidence="2">Uncharacterized protein</fullName>
    </submittedName>
</protein>
<dbReference type="GO" id="GO:0003677">
    <property type="term" value="F:DNA binding"/>
    <property type="evidence" value="ECO:0007669"/>
    <property type="project" value="UniProtKB-UniRule"/>
</dbReference>
<dbReference type="PANTHER" id="PTHR43479:SF11">
    <property type="entry name" value="ACREF_ENVCD OPERON REPRESSOR-RELATED"/>
    <property type="match status" value="1"/>
</dbReference>
<evidence type="ECO:0000313" key="2">
    <source>
        <dbReference type="EMBL" id="URZ13536.1"/>
    </source>
</evidence>
<dbReference type="PANTHER" id="PTHR43479">
    <property type="entry name" value="ACREF/ENVCD OPERON REPRESSOR-RELATED"/>
    <property type="match status" value="1"/>
</dbReference>
<accession>A0A1S8MDA6</accession>
<dbReference type="KEGG" id="crw:CROST_043020"/>
<keyword evidence="3" id="KW-1185">Reference proteome</keyword>
<organism evidence="2 3">
    <name type="scientific">Clostridium felsineum</name>
    <dbReference type="NCBI Taxonomy" id="36839"/>
    <lineage>
        <taxon>Bacteria</taxon>
        <taxon>Bacillati</taxon>
        <taxon>Bacillota</taxon>
        <taxon>Clostridia</taxon>
        <taxon>Eubacteriales</taxon>
        <taxon>Clostridiaceae</taxon>
        <taxon>Clostridium</taxon>
    </lineage>
</organism>
<proteinExistence type="predicted"/>
<dbReference type="InterPro" id="IPR001647">
    <property type="entry name" value="HTH_TetR"/>
</dbReference>
<dbReference type="EMBL" id="CP096983">
    <property type="protein sequence ID" value="URZ13536.1"/>
    <property type="molecule type" value="Genomic_DNA"/>
</dbReference>
<dbReference type="Pfam" id="PF00440">
    <property type="entry name" value="TetR_N"/>
    <property type="match status" value="1"/>
</dbReference>
<reference evidence="2 3" key="1">
    <citation type="submission" date="2022-04" db="EMBL/GenBank/DDBJ databases">
        <title>Genome sequence of C. roseum typestrain.</title>
        <authorList>
            <person name="Poehlein A."/>
            <person name="Schoch T."/>
            <person name="Duerre P."/>
            <person name="Daniel R."/>
        </authorList>
    </citation>
    <scope>NUCLEOTIDE SEQUENCE [LARGE SCALE GENOMIC DNA]</scope>
    <source>
        <strain evidence="2 3">DSM 7320</strain>
    </source>
</reference>
<keyword evidence="1" id="KW-0238">DNA-binding</keyword>